<keyword evidence="1 2" id="KW-0413">Isomerase</keyword>
<reference evidence="2" key="1">
    <citation type="submission" date="2020-08" db="EMBL/GenBank/DDBJ databases">
        <title>Genome public.</title>
        <authorList>
            <person name="Liu C."/>
            <person name="Sun Q."/>
        </authorList>
    </citation>
    <scope>NUCLEOTIDE SEQUENCE</scope>
    <source>
        <strain evidence="2">NSJ-28</strain>
    </source>
</reference>
<gene>
    <name evidence="2" type="ORF">H8S45_05610</name>
</gene>
<dbReference type="InterPro" id="IPR011051">
    <property type="entry name" value="RmlC_Cupin_sf"/>
</dbReference>
<dbReference type="Gene3D" id="2.60.120.10">
    <property type="entry name" value="Jelly Rolls"/>
    <property type="match status" value="2"/>
</dbReference>
<keyword evidence="3" id="KW-1185">Reference proteome</keyword>
<dbReference type="GO" id="GO:0008880">
    <property type="term" value="F:glucuronate isomerase activity"/>
    <property type="evidence" value="ECO:0007669"/>
    <property type="project" value="InterPro"/>
</dbReference>
<protein>
    <submittedName>
        <fullName evidence="2">5-deoxy-glucuronate isomerase</fullName>
    </submittedName>
</protein>
<proteinExistence type="predicted"/>
<dbReference type="InterPro" id="IPR021120">
    <property type="entry name" value="KduI/IolB_isomerase"/>
</dbReference>
<dbReference type="EMBL" id="JACOPL010000004">
    <property type="protein sequence ID" value="MBC5724935.1"/>
    <property type="molecule type" value="Genomic_DNA"/>
</dbReference>
<dbReference type="PIRSF" id="PIRSF036628">
    <property type="entry name" value="IolB"/>
    <property type="match status" value="1"/>
</dbReference>
<evidence type="ECO:0000313" key="3">
    <source>
        <dbReference type="Proteomes" id="UP000606499"/>
    </source>
</evidence>
<dbReference type="RefSeq" id="WP_054326181.1">
    <property type="nucleotide sequence ID" value="NZ_JACOPL010000004.1"/>
</dbReference>
<dbReference type="SUPFAM" id="SSF51182">
    <property type="entry name" value="RmlC-like cupins"/>
    <property type="match status" value="1"/>
</dbReference>
<dbReference type="Pfam" id="PF04962">
    <property type="entry name" value="KduI"/>
    <property type="match status" value="1"/>
</dbReference>
<dbReference type="InterPro" id="IPR024203">
    <property type="entry name" value="Deoxy-glucuronate_isom_IolB"/>
</dbReference>
<dbReference type="PANTHER" id="PTHR39193:SF1">
    <property type="entry name" value="5-DEOXY-GLUCURONATE ISOMERASE"/>
    <property type="match status" value="1"/>
</dbReference>
<accession>A0A923RY27</accession>
<organism evidence="2 3">
    <name type="scientific">Agathobaculum faecis</name>
    <dbReference type="NCBI Taxonomy" id="2763013"/>
    <lineage>
        <taxon>Bacteria</taxon>
        <taxon>Bacillati</taxon>
        <taxon>Bacillota</taxon>
        <taxon>Clostridia</taxon>
        <taxon>Eubacteriales</taxon>
        <taxon>Butyricicoccaceae</taxon>
        <taxon>Agathobaculum</taxon>
    </lineage>
</organism>
<dbReference type="Proteomes" id="UP000606499">
    <property type="component" value="Unassembled WGS sequence"/>
</dbReference>
<comment type="caution">
    <text evidence="2">The sequence shown here is derived from an EMBL/GenBank/DDBJ whole genome shotgun (WGS) entry which is preliminary data.</text>
</comment>
<evidence type="ECO:0000256" key="1">
    <source>
        <dbReference type="ARBA" id="ARBA00023235"/>
    </source>
</evidence>
<dbReference type="PANTHER" id="PTHR39193">
    <property type="entry name" value="5-DEOXY-GLUCURONATE ISOMERASE"/>
    <property type="match status" value="1"/>
</dbReference>
<evidence type="ECO:0000313" key="2">
    <source>
        <dbReference type="EMBL" id="MBC5724935.1"/>
    </source>
</evidence>
<dbReference type="InterPro" id="IPR014710">
    <property type="entry name" value="RmlC-like_jellyroll"/>
</dbReference>
<sequence>MYMDKQVKRGYNEYLRLEEGYGKKAMMDVGLLVMEAGDTISLREDRKEMAALVFDGRCTLEWEGQARDVDRPNPLDYNPSCLHVCKGVEVRITAHGACHIYIQKTENDTVFPCRMYGPEDTDTWPRGDQGELMGCTKRDVRTCFDLDNAPYSNMVLGEVVNLPGKWSSYPPHHHPQPEVYFYRFDHPSGFGAGWGDGELYETHHNGLALITKGMHPQVTAPGYTCCYAWGIRHLPGNPWDKTRIDDTAHLWLTEPDANAHIWHCPTGN</sequence>
<name>A0A923RY27_9FIRM</name>
<dbReference type="AlphaFoldDB" id="A0A923RY27"/>
<dbReference type="GO" id="GO:0019310">
    <property type="term" value="P:inositol catabolic process"/>
    <property type="evidence" value="ECO:0007669"/>
    <property type="project" value="InterPro"/>
</dbReference>